<evidence type="ECO:0000256" key="1">
    <source>
        <dbReference type="ARBA" id="ARBA00022553"/>
    </source>
</evidence>
<proteinExistence type="predicted"/>
<dbReference type="SMART" id="SM00448">
    <property type="entry name" value="REC"/>
    <property type="match status" value="1"/>
</dbReference>
<dbReference type="InterPro" id="IPR011006">
    <property type="entry name" value="CheY-like_superfamily"/>
</dbReference>
<dbReference type="PROSITE" id="PS50110">
    <property type="entry name" value="RESPONSE_REGULATORY"/>
    <property type="match status" value="1"/>
</dbReference>
<keyword evidence="1 2" id="KW-0597">Phosphoprotein</keyword>
<dbReference type="Proteomes" id="UP001597010">
    <property type="component" value="Unassembled WGS sequence"/>
</dbReference>
<organism evidence="4 5">
    <name type="scientific">Mucilaginibacter litoreus</name>
    <dbReference type="NCBI Taxonomy" id="1048221"/>
    <lineage>
        <taxon>Bacteria</taxon>
        <taxon>Pseudomonadati</taxon>
        <taxon>Bacteroidota</taxon>
        <taxon>Sphingobacteriia</taxon>
        <taxon>Sphingobacteriales</taxon>
        <taxon>Sphingobacteriaceae</taxon>
        <taxon>Mucilaginibacter</taxon>
    </lineage>
</organism>
<evidence type="ECO:0000256" key="2">
    <source>
        <dbReference type="PROSITE-ProRule" id="PRU00169"/>
    </source>
</evidence>
<comment type="caution">
    <text evidence="4">The sequence shown here is derived from an EMBL/GenBank/DDBJ whole genome shotgun (WGS) entry which is preliminary data.</text>
</comment>
<dbReference type="SUPFAM" id="SSF52172">
    <property type="entry name" value="CheY-like"/>
    <property type="match status" value="1"/>
</dbReference>
<dbReference type="InterPro" id="IPR001789">
    <property type="entry name" value="Sig_transdc_resp-reg_receiver"/>
</dbReference>
<evidence type="ECO:0000313" key="4">
    <source>
        <dbReference type="EMBL" id="MFD0795467.1"/>
    </source>
</evidence>
<feature type="modified residue" description="4-aspartylphosphate" evidence="2">
    <location>
        <position position="50"/>
    </location>
</feature>
<sequence length="124" mass="13970">MKKKVLIAEDDEDIRNIVGYILEDEGYEVIGCDCTLRNIAAIQADLILLDEWINLKEGPMLCKEIKAIEQLEQVPVIIFSTSSDIAGIADNCKANGYVHKPFDLDKLISEVRKFLPLDKTYARA</sequence>
<evidence type="ECO:0000313" key="5">
    <source>
        <dbReference type="Proteomes" id="UP001597010"/>
    </source>
</evidence>
<protein>
    <submittedName>
        <fullName evidence="4">Response regulator</fullName>
    </submittedName>
</protein>
<dbReference type="Gene3D" id="3.40.50.2300">
    <property type="match status" value="1"/>
</dbReference>
<reference evidence="5" key="1">
    <citation type="journal article" date="2019" name="Int. J. Syst. Evol. Microbiol.">
        <title>The Global Catalogue of Microorganisms (GCM) 10K type strain sequencing project: providing services to taxonomists for standard genome sequencing and annotation.</title>
        <authorList>
            <consortium name="The Broad Institute Genomics Platform"/>
            <consortium name="The Broad Institute Genome Sequencing Center for Infectious Disease"/>
            <person name="Wu L."/>
            <person name="Ma J."/>
        </authorList>
    </citation>
    <scope>NUCLEOTIDE SEQUENCE [LARGE SCALE GENOMIC DNA]</scope>
    <source>
        <strain evidence="5">CCUG 61484</strain>
    </source>
</reference>
<name>A0ABW3AWL8_9SPHI</name>
<dbReference type="PANTHER" id="PTHR44591">
    <property type="entry name" value="STRESS RESPONSE REGULATOR PROTEIN 1"/>
    <property type="match status" value="1"/>
</dbReference>
<keyword evidence="5" id="KW-1185">Reference proteome</keyword>
<accession>A0ABW3AWL8</accession>
<dbReference type="RefSeq" id="WP_377117895.1">
    <property type="nucleotide sequence ID" value="NZ_JBHTHZ010000014.1"/>
</dbReference>
<dbReference type="Pfam" id="PF00072">
    <property type="entry name" value="Response_reg"/>
    <property type="match status" value="1"/>
</dbReference>
<dbReference type="PANTHER" id="PTHR44591:SF3">
    <property type="entry name" value="RESPONSE REGULATORY DOMAIN-CONTAINING PROTEIN"/>
    <property type="match status" value="1"/>
</dbReference>
<gene>
    <name evidence="4" type="ORF">ACFQZX_17730</name>
</gene>
<dbReference type="InterPro" id="IPR050595">
    <property type="entry name" value="Bact_response_regulator"/>
</dbReference>
<evidence type="ECO:0000259" key="3">
    <source>
        <dbReference type="PROSITE" id="PS50110"/>
    </source>
</evidence>
<dbReference type="EMBL" id="JBHTHZ010000014">
    <property type="protein sequence ID" value="MFD0795467.1"/>
    <property type="molecule type" value="Genomic_DNA"/>
</dbReference>
<feature type="domain" description="Response regulatory" evidence="3">
    <location>
        <begin position="4"/>
        <end position="115"/>
    </location>
</feature>